<evidence type="ECO:0000313" key="3">
    <source>
        <dbReference type="Proteomes" id="UP001165653"/>
    </source>
</evidence>
<reference evidence="2" key="1">
    <citation type="submission" date="2022-10" db="EMBL/GenBank/DDBJ databases">
        <title>Luteolibacter sp. GHJ8, whole genome shotgun sequencing project.</title>
        <authorList>
            <person name="Zhao G."/>
            <person name="Shen L."/>
        </authorList>
    </citation>
    <scope>NUCLEOTIDE SEQUENCE</scope>
    <source>
        <strain evidence="2">GHJ8</strain>
    </source>
</reference>
<dbReference type="RefSeq" id="WP_264515540.1">
    <property type="nucleotide sequence ID" value="NZ_JAPDDR010000011.1"/>
</dbReference>
<name>A0ABT3G8Z5_9BACT</name>
<organism evidence="2 3">
    <name type="scientific">Luteolibacter rhizosphaerae</name>
    <dbReference type="NCBI Taxonomy" id="2989719"/>
    <lineage>
        <taxon>Bacteria</taxon>
        <taxon>Pseudomonadati</taxon>
        <taxon>Verrucomicrobiota</taxon>
        <taxon>Verrucomicrobiia</taxon>
        <taxon>Verrucomicrobiales</taxon>
        <taxon>Verrucomicrobiaceae</taxon>
        <taxon>Luteolibacter</taxon>
    </lineage>
</organism>
<protein>
    <submittedName>
        <fullName evidence="2">Uncharacterized protein</fullName>
    </submittedName>
</protein>
<accession>A0ABT3G8Z5</accession>
<feature type="region of interest" description="Disordered" evidence="1">
    <location>
        <begin position="139"/>
        <end position="161"/>
    </location>
</feature>
<sequence length="161" mass="17626">MKGLHSLEAFERGLRADSAEVFGAQSSGKRPYRKRDVAAPPPPWNVVKLPDELAAQVEAIAGALDLNRTGLARMVIAAGTEAVLRQLESGEGLTLPLRLNVQTEKPGFYHQHLRTVTPLRFEALRARYPWPLQKWKGLHKGDATGTPMPPPESNSSTSIQA</sequence>
<dbReference type="EMBL" id="JAPDDR010000011">
    <property type="protein sequence ID" value="MCW1915976.1"/>
    <property type="molecule type" value="Genomic_DNA"/>
</dbReference>
<gene>
    <name evidence="2" type="ORF">OJ996_20480</name>
</gene>
<proteinExistence type="predicted"/>
<dbReference type="Proteomes" id="UP001165653">
    <property type="component" value="Unassembled WGS sequence"/>
</dbReference>
<comment type="caution">
    <text evidence="2">The sequence shown here is derived from an EMBL/GenBank/DDBJ whole genome shotgun (WGS) entry which is preliminary data.</text>
</comment>
<evidence type="ECO:0000256" key="1">
    <source>
        <dbReference type="SAM" id="MobiDB-lite"/>
    </source>
</evidence>
<keyword evidence="3" id="KW-1185">Reference proteome</keyword>
<evidence type="ECO:0000313" key="2">
    <source>
        <dbReference type="EMBL" id="MCW1915976.1"/>
    </source>
</evidence>